<reference evidence="1 2" key="1">
    <citation type="journal article" date="2023" name="J. Phycol.">
        <title>Chrysosporum ovalisporum is synonymous with the true-branching cyanobacterium Umezakia natans (Nostocales/Aphanizomenonaceae).</title>
        <authorList>
            <person name="McGregor G.B."/>
            <person name="Sendall B.C."/>
            <person name="Niiyama Y."/>
            <person name="Tuji A."/>
            <person name="Willis A."/>
        </authorList>
    </citation>
    <scope>NUCLEOTIDE SEQUENCE [LARGE SCALE GENOMIC DNA]</scope>
    <source>
        <strain evidence="1 2">FSS-62</strain>
    </source>
</reference>
<dbReference type="Gene3D" id="3.30.590.20">
    <property type="match status" value="1"/>
</dbReference>
<gene>
    <name evidence="1" type="ORF">NWP23_09865</name>
</gene>
<accession>A0AA43KFE0</accession>
<dbReference type="GO" id="GO:0016874">
    <property type="term" value="F:ligase activity"/>
    <property type="evidence" value="ECO:0007669"/>
    <property type="project" value="UniProtKB-KW"/>
</dbReference>
<comment type="caution">
    <text evidence="1">The sequence shown here is derived from an EMBL/GenBank/DDBJ whole genome shotgun (WGS) entry which is preliminary data.</text>
</comment>
<dbReference type="InterPro" id="IPR014746">
    <property type="entry name" value="Gln_synth/guanido_kin_cat_dom"/>
</dbReference>
<sequence length="374" mass="42013">MNFYFGIEHEVAFLNQEGKFADFSQTKFANFEQIVEELPTYPKDCSQLRVGDAGIRQKRWYIEGFERFADSDKVIGCVPKGIEIRTTIHSDIQGALTELSESFQLLREVATSYGFSPVLTSFNPYKTVFDPEPPLNNYELKQLQAYPDEHTANIYMVTYGPDLNISVADLPIENLIDIGKKLTYYSPYIVPFSYSSPFYNGGLWDGFSVRTFVRTGIRAAALVFVEKQEQLINSVPSLTKIARIPSEVGRIEFKACDSCDNFSIYGALLALLKGLILDKTLLGRAITPNATLHQISAKEGFDNADIFSNAAKILQVAEVALGDDSDVHLLTPLKEILAQRKTKSHQLIEAYERLGSIEEALQQTYLKTSQSPWL</sequence>
<dbReference type="Proteomes" id="UP001159370">
    <property type="component" value="Unassembled WGS sequence"/>
</dbReference>
<protein>
    <submittedName>
        <fullName evidence="1">Glutamate--cysteine ligase</fullName>
    </submittedName>
</protein>
<evidence type="ECO:0000313" key="2">
    <source>
        <dbReference type="Proteomes" id="UP001159370"/>
    </source>
</evidence>
<dbReference type="SUPFAM" id="SSF55931">
    <property type="entry name" value="Glutamine synthetase/guanido kinase"/>
    <property type="match status" value="1"/>
</dbReference>
<keyword evidence="1" id="KW-0436">Ligase</keyword>
<proteinExistence type="predicted"/>
<dbReference type="RefSeq" id="WP_280656738.1">
    <property type="nucleotide sequence ID" value="NZ_JANQDL010000066.1"/>
</dbReference>
<dbReference type="EMBL" id="JANQDL010000066">
    <property type="protein sequence ID" value="MDH6064065.1"/>
    <property type="molecule type" value="Genomic_DNA"/>
</dbReference>
<organism evidence="1 2">
    <name type="scientific">Umezakia ovalisporum FSS-62</name>
    <dbReference type="NCBI Taxonomy" id="2971776"/>
    <lineage>
        <taxon>Bacteria</taxon>
        <taxon>Bacillati</taxon>
        <taxon>Cyanobacteriota</taxon>
        <taxon>Cyanophyceae</taxon>
        <taxon>Nostocales</taxon>
        <taxon>Nodulariaceae</taxon>
        <taxon>Umezakia</taxon>
    </lineage>
</organism>
<evidence type="ECO:0000313" key="1">
    <source>
        <dbReference type="EMBL" id="MDH6064065.1"/>
    </source>
</evidence>
<dbReference type="AlphaFoldDB" id="A0AA43KFE0"/>
<name>A0AA43KFE0_9CYAN</name>